<dbReference type="EMBL" id="AP025029">
    <property type="protein sequence ID" value="BDA80693.1"/>
    <property type="molecule type" value="Genomic_DNA"/>
</dbReference>
<evidence type="ECO:0000313" key="2">
    <source>
        <dbReference type="EMBL" id="BDA80693.1"/>
    </source>
</evidence>
<keyword evidence="3" id="KW-1185">Reference proteome</keyword>
<reference evidence="2 3" key="1">
    <citation type="submission" date="2021-08" db="EMBL/GenBank/DDBJ databases">
        <title>Complete genome sequence of Leptospira kobayashii strain E30.</title>
        <authorList>
            <person name="Nakao R."/>
            <person name="Nakamura S."/>
            <person name="Masuzawa T."/>
            <person name="Koizumi N."/>
        </authorList>
    </citation>
    <scope>NUCLEOTIDE SEQUENCE [LARGE SCALE GENOMIC DNA]</scope>
    <source>
        <strain evidence="2 3">E30</strain>
    </source>
</reference>
<organism evidence="2 3">
    <name type="scientific">Leptospira kobayashii</name>
    <dbReference type="NCBI Taxonomy" id="1917830"/>
    <lineage>
        <taxon>Bacteria</taxon>
        <taxon>Pseudomonadati</taxon>
        <taxon>Spirochaetota</taxon>
        <taxon>Spirochaetia</taxon>
        <taxon>Leptospirales</taxon>
        <taxon>Leptospiraceae</taxon>
        <taxon>Leptospira</taxon>
    </lineage>
</organism>
<accession>A0ABN6KHD8</accession>
<protein>
    <recommendedName>
        <fullName evidence="1">STAS domain-containing protein</fullName>
    </recommendedName>
</protein>
<evidence type="ECO:0000313" key="3">
    <source>
        <dbReference type="Proteomes" id="UP000245263"/>
    </source>
</evidence>
<dbReference type="InterPro" id="IPR002645">
    <property type="entry name" value="STAS_dom"/>
</dbReference>
<dbReference type="RefSeq" id="WP_109022253.1">
    <property type="nucleotide sequence ID" value="NZ_AP025029.1"/>
</dbReference>
<dbReference type="SUPFAM" id="SSF52091">
    <property type="entry name" value="SpoIIaa-like"/>
    <property type="match status" value="1"/>
</dbReference>
<dbReference type="Proteomes" id="UP000245263">
    <property type="component" value="Chromosome 2"/>
</dbReference>
<gene>
    <name evidence="2" type="ORF">LPTSP3_g36230</name>
</gene>
<dbReference type="Pfam" id="PF01740">
    <property type="entry name" value="STAS"/>
    <property type="match status" value="1"/>
</dbReference>
<dbReference type="Gene3D" id="3.30.750.24">
    <property type="entry name" value="STAS domain"/>
    <property type="match status" value="1"/>
</dbReference>
<evidence type="ECO:0000259" key="1">
    <source>
        <dbReference type="Pfam" id="PF01740"/>
    </source>
</evidence>
<proteinExistence type="predicted"/>
<feature type="domain" description="STAS" evidence="1">
    <location>
        <begin position="9"/>
        <end position="103"/>
    </location>
</feature>
<name>A0ABN6KHD8_9LEPT</name>
<sequence>MAKNTKYLSVREIENAYEIQIQSKDFNTAVEEETSSIIAMLFFQTRSHIQLDVSSLDYIPLSFLTQILRLAKDLRAKKRVLVLQGLPFSSFHFLQRFGMTRLFFQTRDGMLRTKFENPLLPREESRG</sequence>
<dbReference type="InterPro" id="IPR036513">
    <property type="entry name" value="STAS_dom_sf"/>
</dbReference>